<keyword evidence="2" id="KW-0238">DNA-binding</keyword>
<dbReference type="GO" id="GO:0003677">
    <property type="term" value="F:DNA binding"/>
    <property type="evidence" value="ECO:0007669"/>
    <property type="project" value="UniProtKB-KW"/>
</dbReference>
<gene>
    <name evidence="7" type="ORF">ZIOFF_014837</name>
</gene>
<keyword evidence="8" id="KW-1185">Reference proteome</keyword>
<evidence type="ECO:0000313" key="7">
    <source>
        <dbReference type="EMBL" id="KAG6524892.1"/>
    </source>
</evidence>
<dbReference type="Proteomes" id="UP000734854">
    <property type="component" value="Unassembled WGS sequence"/>
</dbReference>
<dbReference type="EMBL" id="JACMSC010000004">
    <property type="protein sequence ID" value="KAG6524892.1"/>
    <property type="molecule type" value="Genomic_DNA"/>
</dbReference>
<evidence type="ECO:0000256" key="1">
    <source>
        <dbReference type="ARBA" id="ARBA00023015"/>
    </source>
</evidence>
<organism evidence="7 8">
    <name type="scientific">Zingiber officinale</name>
    <name type="common">Ginger</name>
    <name type="synonym">Amomum zingiber</name>
    <dbReference type="NCBI Taxonomy" id="94328"/>
    <lineage>
        <taxon>Eukaryota</taxon>
        <taxon>Viridiplantae</taxon>
        <taxon>Streptophyta</taxon>
        <taxon>Embryophyta</taxon>
        <taxon>Tracheophyta</taxon>
        <taxon>Spermatophyta</taxon>
        <taxon>Magnoliopsida</taxon>
        <taxon>Liliopsida</taxon>
        <taxon>Zingiberales</taxon>
        <taxon>Zingiberaceae</taxon>
        <taxon>Zingiber</taxon>
    </lineage>
</organism>
<dbReference type="GO" id="GO:0006355">
    <property type="term" value="P:regulation of DNA-templated transcription"/>
    <property type="evidence" value="ECO:0007669"/>
    <property type="project" value="InterPro"/>
</dbReference>
<dbReference type="InterPro" id="IPR003441">
    <property type="entry name" value="NAC-dom"/>
</dbReference>
<comment type="caution">
    <text evidence="7">The sequence shown here is derived from an EMBL/GenBank/DDBJ whole genome shotgun (WGS) entry which is preliminary data.</text>
</comment>
<sequence>MKLLRDQELCSAVAAAAVVDMRAGEGDGHEHDLVMPGFRFHPTEEELIEFYLRRKVEGRRFNIDLIAFLDLYSYDPWELPEMARIGEKEWYFYVPRDRKYRNGDRPNRVTRSGYWKATGADRMVKGEAPQRPIGLKKTLVFYRGKAPKGTEISLCRVYKRAGVEDHCQLPGTLNPNKKHPPPPTPPPPAAVAALLHSSTPPKPPEICSDLPSLPIIYEPMTAAASVANSLSSTASMEEDTSSLAQYHSVKPPFPLPASADQLDGAIGYRNNGESLSTMLQPLHEQIVLPPLNQYLSLPMISEKLWEWWNCNPNPTVSDAGKDFTGFK</sequence>
<dbReference type="SUPFAM" id="SSF101941">
    <property type="entry name" value="NAC domain"/>
    <property type="match status" value="1"/>
</dbReference>
<feature type="domain" description="NAC" evidence="6">
    <location>
        <begin position="34"/>
        <end position="197"/>
    </location>
</feature>
<dbReference type="InterPro" id="IPR036093">
    <property type="entry name" value="NAC_dom_sf"/>
</dbReference>
<evidence type="ECO:0000259" key="6">
    <source>
        <dbReference type="PROSITE" id="PS51005"/>
    </source>
</evidence>
<accession>A0A8J5HHX0</accession>
<evidence type="ECO:0000256" key="2">
    <source>
        <dbReference type="ARBA" id="ARBA00023125"/>
    </source>
</evidence>
<feature type="region of interest" description="Disordered" evidence="5">
    <location>
        <begin position="168"/>
        <end position="204"/>
    </location>
</feature>
<dbReference type="PROSITE" id="PS51005">
    <property type="entry name" value="NAC"/>
    <property type="match status" value="1"/>
</dbReference>
<dbReference type="PANTHER" id="PTHR31744:SF79">
    <property type="entry name" value="NAC DOMAIN-CONTAINING PROTEIN"/>
    <property type="match status" value="1"/>
</dbReference>
<dbReference type="Pfam" id="PF02365">
    <property type="entry name" value="NAM"/>
    <property type="match status" value="1"/>
</dbReference>
<reference evidence="7 8" key="1">
    <citation type="submission" date="2020-08" db="EMBL/GenBank/DDBJ databases">
        <title>Plant Genome Project.</title>
        <authorList>
            <person name="Zhang R.-G."/>
        </authorList>
    </citation>
    <scope>NUCLEOTIDE SEQUENCE [LARGE SCALE GENOMIC DNA]</scope>
    <source>
        <tissue evidence="7">Rhizome</tissue>
    </source>
</reference>
<evidence type="ECO:0000256" key="3">
    <source>
        <dbReference type="ARBA" id="ARBA00023163"/>
    </source>
</evidence>
<dbReference type="Gene3D" id="2.170.150.80">
    <property type="entry name" value="NAC domain"/>
    <property type="match status" value="1"/>
</dbReference>
<proteinExistence type="predicted"/>
<keyword evidence="3" id="KW-0804">Transcription</keyword>
<dbReference type="AlphaFoldDB" id="A0A8J5HHX0"/>
<dbReference type="PANTHER" id="PTHR31744">
    <property type="entry name" value="PROTEIN CUP-SHAPED COTYLEDON 2-RELATED"/>
    <property type="match status" value="1"/>
</dbReference>
<evidence type="ECO:0000256" key="5">
    <source>
        <dbReference type="SAM" id="MobiDB-lite"/>
    </source>
</evidence>
<evidence type="ECO:0000313" key="8">
    <source>
        <dbReference type="Proteomes" id="UP000734854"/>
    </source>
</evidence>
<keyword evidence="4" id="KW-0539">Nucleus</keyword>
<protein>
    <recommendedName>
        <fullName evidence="6">NAC domain-containing protein</fullName>
    </recommendedName>
</protein>
<evidence type="ECO:0000256" key="4">
    <source>
        <dbReference type="ARBA" id="ARBA00023242"/>
    </source>
</evidence>
<keyword evidence="1" id="KW-0805">Transcription regulation</keyword>
<name>A0A8J5HHX0_ZINOF</name>